<reference evidence="3" key="1">
    <citation type="submission" date="2016-06" db="UniProtKB">
        <authorList>
            <consortium name="WormBaseParasite"/>
        </authorList>
    </citation>
    <scope>IDENTIFICATION</scope>
</reference>
<accession>A0A183VGB1</accession>
<dbReference type="WBParaSite" id="TCNE_0001978501-mRNA-1">
    <property type="protein sequence ID" value="TCNE_0001978501-mRNA-1"/>
    <property type="gene ID" value="TCNE_0001978501"/>
</dbReference>
<dbReference type="EMBL" id="UYWY01027486">
    <property type="protein sequence ID" value="VDM51102.1"/>
    <property type="molecule type" value="Genomic_DNA"/>
</dbReference>
<reference evidence="1 2" key="2">
    <citation type="submission" date="2018-11" db="EMBL/GenBank/DDBJ databases">
        <authorList>
            <consortium name="Pathogen Informatics"/>
        </authorList>
    </citation>
    <scope>NUCLEOTIDE SEQUENCE [LARGE SCALE GENOMIC DNA]</scope>
</reference>
<gene>
    <name evidence="1" type="ORF">TCNE_LOCUS19781</name>
</gene>
<proteinExistence type="predicted"/>
<evidence type="ECO:0000313" key="2">
    <source>
        <dbReference type="Proteomes" id="UP000050794"/>
    </source>
</evidence>
<protein>
    <submittedName>
        <fullName evidence="1 3">Uncharacterized protein</fullName>
    </submittedName>
</protein>
<keyword evidence="2" id="KW-1185">Reference proteome</keyword>
<name>A0A183VGB1_TOXCA</name>
<organism evidence="2 3">
    <name type="scientific">Toxocara canis</name>
    <name type="common">Canine roundworm</name>
    <dbReference type="NCBI Taxonomy" id="6265"/>
    <lineage>
        <taxon>Eukaryota</taxon>
        <taxon>Metazoa</taxon>
        <taxon>Ecdysozoa</taxon>
        <taxon>Nematoda</taxon>
        <taxon>Chromadorea</taxon>
        <taxon>Rhabditida</taxon>
        <taxon>Spirurina</taxon>
        <taxon>Ascaridomorpha</taxon>
        <taxon>Ascaridoidea</taxon>
        <taxon>Toxocaridae</taxon>
        <taxon>Toxocara</taxon>
    </lineage>
</organism>
<dbReference type="Proteomes" id="UP000050794">
    <property type="component" value="Unassembled WGS sequence"/>
</dbReference>
<evidence type="ECO:0000313" key="1">
    <source>
        <dbReference type="EMBL" id="VDM51102.1"/>
    </source>
</evidence>
<evidence type="ECO:0000313" key="3">
    <source>
        <dbReference type="WBParaSite" id="TCNE_0001978501-mRNA-1"/>
    </source>
</evidence>
<dbReference type="AlphaFoldDB" id="A0A183VGB1"/>
<sequence>MSFGRRDICRGKRAGTFVKEAALASDLAWDEASAWSGNGKKSTKNGKKSFGALILSEIMLTKFSRLHFPAS</sequence>